<dbReference type="InterPro" id="IPR050300">
    <property type="entry name" value="GDXG_lipolytic_enzyme"/>
</dbReference>
<dbReference type="EMBL" id="BAABKZ010000001">
    <property type="protein sequence ID" value="GAA5084965.1"/>
    <property type="molecule type" value="Genomic_DNA"/>
</dbReference>
<dbReference type="SUPFAM" id="SSF53474">
    <property type="entry name" value="alpha/beta-Hydrolases"/>
    <property type="match status" value="1"/>
</dbReference>
<keyword evidence="1 3" id="KW-0378">Hydrolase</keyword>
<dbReference type="Gene3D" id="3.40.50.1820">
    <property type="entry name" value="alpha/beta hydrolase"/>
    <property type="match status" value="1"/>
</dbReference>
<reference evidence="4" key="1">
    <citation type="journal article" date="2019" name="Int. J. Syst. Evol. Microbiol.">
        <title>The Global Catalogue of Microorganisms (GCM) 10K type strain sequencing project: providing services to taxonomists for standard genome sequencing and annotation.</title>
        <authorList>
            <consortium name="The Broad Institute Genomics Platform"/>
            <consortium name="The Broad Institute Genome Sequencing Center for Infectious Disease"/>
            <person name="Wu L."/>
            <person name="Ma J."/>
        </authorList>
    </citation>
    <scope>NUCLEOTIDE SEQUENCE [LARGE SCALE GENOMIC DNA]</scope>
    <source>
        <strain evidence="4">JCM 18959</strain>
    </source>
</reference>
<name>A0ABP9LT27_9MICO</name>
<accession>A0ABP9LT27</accession>
<organism evidence="3 4">
    <name type="scientific">Microbacterium yannicii</name>
    <dbReference type="NCBI Taxonomy" id="671622"/>
    <lineage>
        <taxon>Bacteria</taxon>
        <taxon>Bacillati</taxon>
        <taxon>Actinomycetota</taxon>
        <taxon>Actinomycetes</taxon>
        <taxon>Micrococcales</taxon>
        <taxon>Microbacteriaceae</taxon>
        <taxon>Microbacterium</taxon>
    </lineage>
</organism>
<evidence type="ECO:0000256" key="1">
    <source>
        <dbReference type="ARBA" id="ARBA00022801"/>
    </source>
</evidence>
<evidence type="ECO:0000313" key="3">
    <source>
        <dbReference type="EMBL" id="GAA5084965.1"/>
    </source>
</evidence>
<dbReference type="InterPro" id="IPR029058">
    <property type="entry name" value="AB_hydrolase_fold"/>
</dbReference>
<keyword evidence="4" id="KW-1185">Reference proteome</keyword>
<dbReference type="Proteomes" id="UP001501407">
    <property type="component" value="Unassembled WGS sequence"/>
</dbReference>
<gene>
    <name evidence="3" type="ORF">GCM10025760_03310</name>
</gene>
<feature type="domain" description="Alpha/beta hydrolase fold-3" evidence="2">
    <location>
        <begin position="75"/>
        <end position="281"/>
    </location>
</feature>
<evidence type="ECO:0000313" key="4">
    <source>
        <dbReference type="Proteomes" id="UP001501407"/>
    </source>
</evidence>
<dbReference type="GO" id="GO:0016787">
    <property type="term" value="F:hydrolase activity"/>
    <property type="evidence" value="ECO:0007669"/>
    <property type="project" value="UniProtKB-KW"/>
</dbReference>
<dbReference type="PANTHER" id="PTHR48081">
    <property type="entry name" value="AB HYDROLASE SUPERFAMILY PROTEIN C4A8.06C"/>
    <property type="match status" value="1"/>
</dbReference>
<dbReference type="PANTHER" id="PTHR48081:SF8">
    <property type="entry name" value="ALPHA_BETA HYDROLASE FOLD-3 DOMAIN-CONTAINING PROTEIN-RELATED"/>
    <property type="match status" value="1"/>
</dbReference>
<sequence length="320" mass="34987">MSTPEPFHPDVRAARWFPRAGVSRRTLRLFRRPPRPRASTPDVDVSSLTIATAGGELPYRVYRPRAAGGTGPAFFWIHGGGLVMGSPQQDDRFLIGLAERLGIVVFAASYRLAPEHPAPAALDDLYDGWHEIRGRAAEWGVEPDRIAIGGGSAGGGLAAALTQRLHDDGTAEPVFQLLMYPMLDDRTVLRTDIDTRQVRIWPPSSNRFGWESYLGAPAGSPNVPRYSVPARRDHLTGLPPAWIGVGTLDLFHHEDLAYAERLREAGVATEVLEIPGVFHGFDAVFRNAGVTTQFHSAAAEALRKALEPSAAPHERRQTTE</sequence>
<dbReference type="InterPro" id="IPR013094">
    <property type="entry name" value="AB_hydrolase_3"/>
</dbReference>
<dbReference type="RefSeq" id="WP_194412240.1">
    <property type="nucleotide sequence ID" value="NZ_BAABKZ010000001.1"/>
</dbReference>
<evidence type="ECO:0000259" key="2">
    <source>
        <dbReference type="Pfam" id="PF07859"/>
    </source>
</evidence>
<dbReference type="Pfam" id="PF07859">
    <property type="entry name" value="Abhydrolase_3"/>
    <property type="match status" value="1"/>
</dbReference>
<protein>
    <submittedName>
        <fullName evidence="3">Alpha/beta hydrolase</fullName>
    </submittedName>
</protein>
<comment type="caution">
    <text evidence="3">The sequence shown here is derived from an EMBL/GenBank/DDBJ whole genome shotgun (WGS) entry which is preliminary data.</text>
</comment>
<proteinExistence type="predicted"/>